<protein>
    <submittedName>
        <fullName evidence="1">Uncharacterized protein</fullName>
    </submittedName>
</protein>
<sequence>MNQISQNILVQKLVDYKLRQIRLYVNLQKEQKQEKVESLVFTSQDANISEIDIISKWSCIFSSLKIEINSK</sequence>
<gene>
    <name evidence="1" type="ORF">POCTA_138.1.T0170338</name>
</gene>
<evidence type="ECO:0000313" key="2">
    <source>
        <dbReference type="Proteomes" id="UP000683925"/>
    </source>
</evidence>
<reference evidence="1" key="1">
    <citation type="submission" date="2021-01" db="EMBL/GenBank/DDBJ databases">
        <authorList>
            <consortium name="Genoscope - CEA"/>
            <person name="William W."/>
        </authorList>
    </citation>
    <scope>NUCLEOTIDE SEQUENCE</scope>
</reference>
<comment type="caution">
    <text evidence="1">The sequence shown here is derived from an EMBL/GenBank/DDBJ whole genome shotgun (WGS) entry which is preliminary data.</text>
</comment>
<name>A0A8S1T4H8_PAROT</name>
<dbReference type="EMBL" id="CAJJDP010000017">
    <property type="protein sequence ID" value="CAD8145652.1"/>
    <property type="molecule type" value="Genomic_DNA"/>
</dbReference>
<keyword evidence="2" id="KW-1185">Reference proteome</keyword>
<organism evidence="1 2">
    <name type="scientific">Paramecium octaurelia</name>
    <dbReference type="NCBI Taxonomy" id="43137"/>
    <lineage>
        <taxon>Eukaryota</taxon>
        <taxon>Sar</taxon>
        <taxon>Alveolata</taxon>
        <taxon>Ciliophora</taxon>
        <taxon>Intramacronucleata</taxon>
        <taxon>Oligohymenophorea</taxon>
        <taxon>Peniculida</taxon>
        <taxon>Parameciidae</taxon>
        <taxon>Paramecium</taxon>
    </lineage>
</organism>
<accession>A0A8S1T4H8</accession>
<evidence type="ECO:0000313" key="1">
    <source>
        <dbReference type="EMBL" id="CAD8145652.1"/>
    </source>
</evidence>
<proteinExistence type="predicted"/>
<dbReference type="Proteomes" id="UP000683925">
    <property type="component" value="Unassembled WGS sequence"/>
</dbReference>
<dbReference type="AlphaFoldDB" id="A0A8S1T4H8"/>